<evidence type="ECO:0000313" key="2">
    <source>
        <dbReference type="Proteomes" id="UP000003294"/>
    </source>
</evidence>
<evidence type="ECO:0000313" key="1">
    <source>
        <dbReference type="EMBL" id="EEZ72341.1"/>
    </source>
</evidence>
<comment type="caution">
    <text evidence="1">The sequence shown here is derived from an EMBL/GenBank/DDBJ whole genome shotgun (WGS) entry which is preliminary data.</text>
</comment>
<dbReference type="STRING" id="546262.NEICINOT_03270"/>
<sequence length="59" mass="6661">MKGFNHIIASVCRLYARDVCSGGFFLISNRHGGMVSRFVILINKPIILVLNHEHASFLF</sequence>
<accession>D0W0V4</accession>
<dbReference type="AlphaFoldDB" id="D0W0V4"/>
<proteinExistence type="predicted"/>
<gene>
    <name evidence="1" type="ORF">NEICINOT_03270</name>
</gene>
<protein>
    <submittedName>
        <fullName evidence="1">Uncharacterized protein</fullName>
    </submittedName>
</protein>
<reference evidence="1 2" key="1">
    <citation type="submission" date="2009-10" db="EMBL/GenBank/DDBJ databases">
        <authorList>
            <person name="Weinstock G."/>
            <person name="Sodergren E."/>
            <person name="Clifton S."/>
            <person name="Fulton L."/>
            <person name="Fulton B."/>
            <person name="Courtney L."/>
            <person name="Fronick C."/>
            <person name="Harrison M."/>
            <person name="Strong C."/>
            <person name="Farmer C."/>
            <person name="Delahaunty K."/>
            <person name="Markovic C."/>
            <person name="Hall O."/>
            <person name="Minx P."/>
            <person name="Tomlinson C."/>
            <person name="Mitreva M."/>
            <person name="Nelson J."/>
            <person name="Hou S."/>
            <person name="Wollam A."/>
            <person name="Pepin K.H."/>
            <person name="Johnson M."/>
            <person name="Bhonagiri V."/>
            <person name="Nash W.E."/>
            <person name="Warren W."/>
            <person name="Chinwalla A."/>
            <person name="Mardis E.R."/>
            <person name="Wilson R.K."/>
        </authorList>
    </citation>
    <scope>NUCLEOTIDE SEQUENCE [LARGE SCALE GENOMIC DNA]</scope>
    <source>
        <strain evidence="1 2">ATCC 14685</strain>
    </source>
</reference>
<name>D0W0V4_NEICI</name>
<organism evidence="1 2">
    <name type="scientific">Neisseria cinerea ATCC 14685</name>
    <dbReference type="NCBI Taxonomy" id="546262"/>
    <lineage>
        <taxon>Bacteria</taxon>
        <taxon>Pseudomonadati</taxon>
        <taxon>Pseudomonadota</taxon>
        <taxon>Betaproteobacteria</taxon>
        <taxon>Neisseriales</taxon>
        <taxon>Neisseriaceae</taxon>
        <taxon>Neisseria</taxon>
    </lineage>
</organism>
<dbReference type="EMBL" id="ACDY02000002">
    <property type="protein sequence ID" value="EEZ72341.1"/>
    <property type="molecule type" value="Genomic_DNA"/>
</dbReference>
<dbReference type="Proteomes" id="UP000003294">
    <property type="component" value="Unassembled WGS sequence"/>
</dbReference>